<name>F0T0W0_SYNGF</name>
<sequence length="165" mass="18445">MRFSTRGRYGVQLMVDLALHSNNEPISLKSVADRQKLSEHYLEQLVPDLRKAGMVKSIRGAQGGYILAKKTEDIIVGDIIRALEGPIAPVECSGQKTENCCEKTNFCLTREVWVRVSDSINDLVDSISLADLVQEAEKGSMANLDEIFKIEANQDYKIKDKDSKK</sequence>
<dbReference type="RefSeq" id="WP_013625117.1">
    <property type="nucleotide sequence ID" value="NC_015172.1"/>
</dbReference>
<keyword evidence="1" id="KW-0238">DNA-binding</keyword>
<dbReference type="GO" id="GO:0003700">
    <property type="term" value="F:DNA-binding transcription factor activity"/>
    <property type="evidence" value="ECO:0007669"/>
    <property type="project" value="TreeGrafter"/>
</dbReference>
<accession>F0T0W0</accession>
<organism evidence="2 3">
    <name type="scientific">Syntrophobotulus glycolicus (strain DSM 8271 / FlGlyR)</name>
    <dbReference type="NCBI Taxonomy" id="645991"/>
    <lineage>
        <taxon>Bacteria</taxon>
        <taxon>Bacillati</taxon>
        <taxon>Bacillota</taxon>
        <taxon>Clostridia</taxon>
        <taxon>Eubacteriales</taxon>
        <taxon>Desulfitobacteriaceae</taxon>
        <taxon>Syntrophobotulus</taxon>
    </lineage>
</organism>
<evidence type="ECO:0000313" key="2">
    <source>
        <dbReference type="EMBL" id="ADY56249.1"/>
    </source>
</evidence>
<dbReference type="PROSITE" id="PS51197">
    <property type="entry name" value="HTH_RRF2_2"/>
    <property type="match status" value="1"/>
</dbReference>
<reference evidence="2 3" key="1">
    <citation type="journal article" date="2011" name="Stand. Genomic Sci.">
        <title>Complete genome sequence of Syntrophobotulus glycolicus type strain (FlGlyR).</title>
        <authorList>
            <person name="Han C."/>
            <person name="Mwirichia R."/>
            <person name="Chertkov O."/>
            <person name="Held B."/>
            <person name="Lapidus A."/>
            <person name="Nolan M."/>
            <person name="Lucas S."/>
            <person name="Hammon N."/>
            <person name="Deshpande S."/>
            <person name="Cheng J.F."/>
            <person name="Tapia R."/>
            <person name="Goodwin L."/>
            <person name="Pitluck S."/>
            <person name="Huntemann M."/>
            <person name="Liolios K."/>
            <person name="Ivanova N."/>
            <person name="Pagani I."/>
            <person name="Mavromatis K."/>
            <person name="Ovchinikova G."/>
            <person name="Pati A."/>
            <person name="Chen A."/>
            <person name="Palaniappan K."/>
            <person name="Land M."/>
            <person name="Hauser L."/>
            <person name="Brambilla E.M."/>
            <person name="Rohde M."/>
            <person name="Spring S."/>
            <person name="Sikorski J."/>
            <person name="Goker M."/>
            <person name="Woyke T."/>
            <person name="Bristow J."/>
            <person name="Eisen J.A."/>
            <person name="Markowitz V."/>
            <person name="Hugenholtz P."/>
            <person name="Kyrpides N.C."/>
            <person name="Klenk H.P."/>
            <person name="Detter J.C."/>
        </authorList>
    </citation>
    <scope>NUCLEOTIDE SEQUENCE [LARGE SCALE GENOMIC DNA]</scope>
    <source>
        <strain evidence="3">DSM 8271 / FlGlyR</strain>
    </source>
</reference>
<protein>
    <submittedName>
        <fullName evidence="2">Transcriptional regulator, BadM/Rrf2 family</fullName>
    </submittedName>
</protein>
<dbReference type="PANTHER" id="PTHR33221">
    <property type="entry name" value="WINGED HELIX-TURN-HELIX TRANSCRIPTIONAL REGULATOR, RRF2 FAMILY"/>
    <property type="match status" value="1"/>
</dbReference>
<dbReference type="GO" id="GO:0005829">
    <property type="term" value="C:cytosol"/>
    <property type="evidence" value="ECO:0007669"/>
    <property type="project" value="TreeGrafter"/>
</dbReference>
<dbReference type="Proteomes" id="UP000007488">
    <property type="component" value="Chromosome"/>
</dbReference>
<reference evidence="3" key="2">
    <citation type="submission" date="2011-02" db="EMBL/GenBank/DDBJ databases">
        <title>The complete genome of Syntrophobotulus glycolicus DSM 8271.</title>
        <authorList>
            <person name="Lucas S."/>
            <person name="Copeland A."/>
            <person name="Lapidus A."/>
            <person name="Bruce D."/>
            <person name="Goodwin L."/>
            <person name="Pitluck S."/>
            <person name="Kyrpides N."/>
            <person name="Mavromatis K."/>
            <person name="Pagani I."/>
            <person name="Ivanova N."/>
            <person name="Mikhailova N."/>
            <person name="Chertkov O."/>
            <person name="Held B."/>
            <person name="Detter J.C."/>
            <person name="Tapia R."/>
            <person name="Han C."/>
            <person name="Land M."/>
            <person name="Hauser L."/>
            <person name="Markowitz V."/>
            <person name="Cheng J.-F."/>
            <person name="Hugenholtz P."/>
            <person name="Woyke T."/>
            <person name="Wu D."/>
            <person name="Spring S."/>
            <person name="Schroeder M."/>
            <person name="Brambilla E."/>
            <person name="Klenk H.-P."/>
            <person name="Eisen J.A."/>
        </authorList>
    </citation>
    <scope>NUCLEOTIDE SEQUENCE [LARGE SCALE GENOMIC DNA]</scope>
    <source>
        <strain evidence="3">DSM 8271 / FlGlyR</strain>
    </source>
</reference>
<dbReference type="SUPFAM" id="SSF46785">
    <property type="entry name" value="Winged helix' DNA-binding domain"/>
    <property type="match status" value="1"/>
</dbReference>
<evidence type="ECO:0000313" key="3">
    <source>
        <dbReference type="Proteomes" id="UP000007488"/>
    </source>
</evidence>
<proteinExistence type="predicted"/>
<keyword evidence="3" id="KW-1185">Reference proteome</keyword>
<dbReference type="KEGG" id="sgy:Sgly_1953"/>
<dbReference type="AlphaFoldDB" id="F0T0W0"/>
<dbReference type="PANTHER" id="PTHR33221:SF5">
    <property type="entry name" value="HTH-TYPE TRANSCRIPTIONAL REGULATOR ISCR"/>
    <property type="match status" value="1"/>
</dbReference>
<evidence type="ECO:0000256" key="1">
    <source>
        <dbReference type="ARBA" id="ARBA00023125"/>
    </source>
</evidence>
<dbReference type="Pfam" id="PF02082">
    <property type="entry name" value="Rrf2"/>
    <property type="match status" value="1"/>
</dbReference>
<dbReference type="Gene3D" id="1.10.10.10">
    <property type="entry name" value="Winged helix-like DNA-binding domain superfamily/Winged helix DNA-binding domain"/>
    <property type="match status" value="1"/>
</dbReference>
<dbReference type="FunFam" id="1.10.10.10:FF:000164">
    <property type="entry name" value="Transcriptional regulator, Rrf2 family"/>
    <property type="match status" value="1"/>
</dbReference>
<dbReference type="HOGENOM" id="CLU_107144_0_1_9"/>
<dbReference type="OrthoDB" id="9808360at2"/>
<gene>
    <name evidence="2" type="ordered locus">Sgly_1953</name>
</gene>
<dbReference type="InterPro" id="IPR036390">
    <property type="entry name" value="WH_DNA-bd_sf"/>
</dbReference>
<dbReference type="GO" id="GO:0003677">
    <property type="term" value="F:DNA binding"/>
    <property type="evidence" value="ECO:0007669"/>
    <property type="project" value="UniProtKB-KW"/>
</dbReference>
<dbReference type="NCBIfam" id="TIGR00738">
    <property type="entry name" value="rrf2_super"/>
    <property type="match status" value="1"/>
</dbReference>
<dbReference type="EMBL" id="CP002547">
    <property type="protein sequence ID" value="ADY56249.1"/>
    <property type="molecule type" value="Genomic_DNA"/>
</dbReference>
<dbReference type="InterPro" id="IPR036388">
    <property type="entry name" value="WH-like_DNA-bd_sf"/>
</dbReference>
<dbReference type="InterPro" id="IPR000944">
    <property type="entry name" value="Tscrpt_reg_Rrf2"/>
</dbReference>
<dbReference type="STRING" id="645991.Sgly_1953"/>
<dbReference type="eggNOG" id="COG1959">
    <property type="taxonomic scope" value="Bacteria"/>
</dbReference>